<evidence type="ECO:0000256" key="1">
    <source>
        <dbReference type="ARBA" id="ARBA00006479"/>
    </source>
</evidence>
<keyword evidence="4" id="KW-1185">Reference proteome</keyword>
<evidence type="ECO:0000313" key="4">
    <source>
        <dbReference type="Proteomes" id="UP001305606"/>
    </source>
</evidence>
<sequence length="341" mass="34747">MTGRAAGDAADRARTGADRPGPRTTPAHHPSATASAAPAVGVDLGGTGARLVAWQDGTVLAAADALSADLGTGEVPERVDRLARVISGLLPTGVRPAAVGIGASGPVDVTAGVVHNHDTLPWFSGFPLTEALGERLSVPVVIDNDAVTAALGEHAAGAGQGCDRMLMVTLGTGIGTAMLVDGHPVRGLDGSHPEGGHLPVTDDPARCYCGLTGCWEQAASRSALQRMLATRLGDDPPGRRTLEQGVRAARTDPAIREVFTAYGTLLGRGLAALHALYQPRVTVLGGSAATCLPLFAEGMRRALRRSPEYDVPTDIRPARLGDNAGAVGAAILTHRVPPAGG</sequence>
<protein>
    <submittedName>
        <fullName evidence="3">ROK family protein</fullName>
    </submittedName>
</protein>
<dbReference type="RefSeq" id="WP_311033922.1">
    <property type="nucleotide sequence ID" value="NZ_CP117522.1"/>
</dbReference>
<gene>
    <name evidence="3" type="ORF">PS467_03500</name>
</gene>
<dbReference type="PANTHER" id="PTHR18964:SF149">
    <property type="entry name" value="BIFUNCTIONAL UDP-N-ACETYLGLUCOSAMINE 2-EPIMERASE_N-ACETYLMANNOSAMINE KINASE"/>
    <property type="match status" value="1"/>
</dbReference>
<dbReference type="EMBL" id="CP117522">
    <property type="protein sequence ID" value="WNE94459.1"/>
    <property type="molecule type" value="Genomic_DNA"/>
</dbReference>
<dbReference type="PROSITE" id="PS01125">
    <property type="entry name" value="ROK"/>
    <property type="match status" value="1"/>
</dbReference>
<comment type="similarity">
    <text evidence="1">Belongs to the ROK (NagC/XylR) family.</text>
</comment>
<name>A0ABY9UPJ3_9ACTN</name>
<feature type="compositionally biased region" description="Low complexity" evidence="2">
    <location>
        <begin position="24"/>
        <end position="36"/>
    </location>
</feature>
<evidence type="ECO:0000313" key="3">
    <source>
        <dbReference type="EMBL" id="WNE94459.1"/>
    </source>
</evidence>
<evidence type="ECO:0000256" key="2">
    <source>
        <dbReference type="SAM" id="MobiDB-lite"/>
    </source>
</evidence>
<dbReference type="InterPro" id="IPR000600">
    <property type="entry name" value="ROK"/>
</dbReference>
<dbReference type="PANTHER" id="PTHR18964">
    <property type="entry name" value="ROK (REPRESSOR, ORF, KINASE) FAMILY"/>
    <property type="match status" value="1"/>
</dbReference>
<dbReference type="InterPro" id="IPR049874">
    <property type="entry name" value="ROK_cs"/>
</dbReference>
<feature type="region of interest" description="Disordered" evidence="2">
    <location>
        <begin position="1"/>
        <end position="36"/>
    </location>
</feature>
<feature type="compositionally biased region" description="Basic and acidic residues" evidence="2">
    <location>
        <begin position="9"/>
        <end position="21"/>
    </location>
</feature>
<dbReference type="InterPro" id="IPR043129">
    <property type="entry name" value="ATPase_NBD"/>
</dbReference>
<organism evidence="3 4">
    <name type="scientific">Streptomyces luomodiensis</name>
    <dbReference type="NCBI Taxonomy" id="3026192"/>
    <lineage>
        <taxon>Bacteria</taxon>
        <taxon>Bacillati</taxon>
        <taxon>Actinomycetota</taxon>
        <taxon>Actinomycetes</taxon>
        <taxon>Kitasatosporales</taxon>
        <taxon>Streptomycetaceae</taxon>
        <taxon>Streptomyces</taxon>
    </lineage>
</organism>
<dbReference type="Proteomes" id="UP001305606">
    <property type="component" value="Chromosome"/>
</dbReference>
<dbReference type="Pfam" id="PF00480">
    <property type="entry name" value="ROK"/>
    <property type="match status" value="1"/>
</dbReference>
<dbReference type="Gene3D" id="3.30.420.40">
    <property type="match status" value="2"/>
</dbReference>
<accession>A0ABY9UPJ3</accession>
<dbReference type="SUPFAM" id="SSF53067">
    <property type="entry name" value="Actin-like ATPase domain"/>
    <property type="match status" value="1"/>
</dbReference>
<reference evidence="3 4" key="1">
    <citation type="submission" date="2023-02" db="EMBL/GenBank/DDBJ databases">
        <title>Streptomyces sp. SCA4-21 with antifungal activity against Fusarium oxysporum f. sp. cubense, Streptomyces sp. SCA2-17 with antifungal activity against Fusarium oxysporum f. sp. cubense.</title>
        <authorList>
            <person name="Qi D."/>
        </authorList>
    </citation>
    <scope>NUCLEOTIDE SEQUENCE [LARGE SCALE GENOMIC DNA]</scope>
    <source>
        <strain evidence="3 4">SCA4-21</strain>
    </source>
</reference>
<proteinExistence type="inferred from homology"/>